<keyword evidence="4" id="KW-0221">Differentiation</keyword>
<sequence>MSGSRSPSVAHSHYDEHDEDGFEHEDHHDVDSQIDPDGDLDESSCISTASKGPIDFTDLPSTIEIHPQNGHLQGSSSTQQFIKRPLNAYMIWTVEQRSKIRRAPRQKMNEISRQMGEVWKKMSDAAKAPYFKQAKKYAEEHKKALKENPNLAYIPSRKKARMSKPDKEDGLSNPSSPDPSIPASPAPSGRAQSFAPMSPTPTPQHVIGRSPIAHVNPGSSFVLQSPPPPQGTPQASGSKVSFVSPYPPISQQGEQLPDTRYMAVPRTPLPAPTQQSLPASQPTANVMHPPPPAPYEFPQMTQQPMPYRSLASQPNNQPCSADLQLTSSQIRERYYSALCAPLVPQLYELPSTLKDSNYYYDLHLQVFKRPL</sequence>
<dbReference type="PANTHER" id="PTHR10270">
    <property type="entry name" value="SOX TRANSCRIPTION FACTOR"/>
    <property type="match status" value="1"/>
</dbReference>
<keyword evidence="7 12" id="KW-0238">DNA-binding</keyword>
<dbReference type="Pfam" id="PF00505">
    <property type="entry name" value="HMG_box"/>
    <property type="match status" value="1"/>
</dbReference>
<evidence type="ECO:0000256" key="7">
    <source>
        <dbReference type="ARBA" id="ARBA00023125"/>
    </source>
</evidence>
<dbReference type="GO" id="GO:0005516">
    <property type="term" value="F:calmodulin binding"/>
    <property type="evidence" value="ECO:0007669"/>
    <property type="project" value="UniProtKB-KW"/>
</dbReference>
<keyword evidence="5" id="KW-0112">Calmodulin-binding</keyword>
<reference evidence="16" key="2">
    <citation type="submission" date="2020-10" db="UniProtKB">
        <authorList>
            <consortium name="WormBaseParasite"/>
        </authorList>
    </citation>
    <scope>IDENTIFICATION</scope>
</reference>
<comment type="similarity">
    <text evidence="2">Belongs to the SRY family.</text>
</comment>
<keyword evidence="9" id="KW-0804">Transcription</keyword>
<evidence type="ECO:0000256" key="12">
    <source>
        <dbReference type="PROSITE-ProRule" id="PRU00267"/>
    </source>
</evidence>
<dbReference type="SMART" id="SM00398">
    <property type="entry name" value="HMG"/>
    <property type="match status" value="1"/>
</dbReference>
<evidence type="ECO:0000259" key="14">
    <source>
        <dbReference type="PROSITE" id="PS50118"/>
    </source>
</evidence>
<feature type="DNA-binding region" description="HMG box" evidence="12">
    <location>
        <begin position="82"/>
        <end position="149"/>
    </location>
</feature>
<protein>
    <recommendedName>
        <fullName evidence="3">Sex-determining region Y protein</fullName>
    </recommendedName>
    <alternativeName>
        <fullName evidence="10">Testis-determining factor</fullName>
    </alternativeName>
</protein>
<dbReference type="AlphaFoldDB" id="A0A7E4UWI0"/>
<evidence type="ECO:0000256" key="6">
    <source>
        <dbReference type="ARBA" id="ARBA00022928"/>
    </source>
</evidence>
<evidence type="ECO:0000256" key="2">
    <source>
        <dbReference type="ARBA" id="ARBA00005998"/>
    </source>
</evidence>
<feature type="region of interest" description="Disordered" evidence="13">
    <location>
        <begin position="148"/>
        <end position="240"/>
    </location>
</feature>
<evidence type="ECO:0000313" key="15">
    <source>
        <dbReference type="Proteomes" id="UP000492821"/>
    </source>
</evidence>
<evidence type="ECO:0000256" key="10">
    <source>
        <dbReference type="ARBA" id="ARBA00032498"/>
    </source>
</evidence>
<proteinExistence type="inferred from homology"/>
<dbReference type="GO" id="GO:0000978">
    <property type="term" value="F:RNA polymerase II cis-regulatory region sequence-specific DNA binding"/>
    <property type="evidence" value="ECO:0007669"/>
    <property type="project" value="TreeGrafter"/>
</dbReference>
<evidence type="ECO:0000256" key="5">
    <source>
        <dbReference type="ARBA" id="ARBA00022860"/>
    </source>
</evidence>
<dbReference type="WBParaSite" id="Pan_g13687.t2">
    <property type="protein sequence ID" value="Pan_g13687.t2"/>
    <property type="gene ID" value="Pan_g13687"/>
</dbReference>
<dbReference type="GO" id="GO:0016607">
    <property type="term" value="C:nuclear speck"/>
    <property type="evidence" value="ECO:0007669"/>
    <property type="project" value="UniProtKB-SubCell"/>
</dbReference>
<comment type="function">
    <text evidence="11">Transcriptional regulator that controls a genetic switch in male development. It is necessary and sufficient for initiating male sex determination by directing the development of supporting cell precursors (pre-Sertoli cells) as Sertoli rather than granulosa cells. Involved in different aspects of gene regulation including promoter activation or repression. Binds to the DNA consensus sequence 5'-[AT]AACAA[AT]-3'. SRY HMG box recognizes DNA by partial intercalation in the minor groove and promotes DNA bending. Also involved in pre-mRNA splicing. In male adult brain involved in the maintenance of motor functions of dopaminergic neurons.</text>
</comment>
<evidence type="ECO:0000256" key="13">
    <source>
        <dbReference type="SAM" id="MobiDB-lite"/>
    </source>
</evidence>
<evidence type="ECO:0000256" key="11">
    <source>
        <dbReference type="ARBA" id="ARBA00045821"/>
    </source>
</evidence>
<feature type="compositionally biased region" description="Pro residues" evidence="13">
    <location>
        <begin position="176"/>
        <end position="185"/>
    </location>
</feature>
<evidence type="ECO:0000313" key="16">
    <source>
        <dbReference type="WBParaSite" id="Pan_g13687.t2"/>
    </source>
</evidence>
<evidence type="ECO:0000256" key="8">
    <source>
        <dbReference type="ARBA" id="ARBA00023159"/>
    </source>
</evidence>
<dbReference type="InterPro" id="IPR050140">
    <property type="entry name" value="SRY-related_HMG-box_TF-like"/>
</dbReference>
<evidence type="ECO:0000256" key="3">
    <source>
        <dbReference type="ARBA" id="ARBA00019052"/>
    </source>
</evidence>
<dbReference type="InterPro" id="IPR036910">
    <property type="entry name" value="HMG_box_dom_sf"/>
</dbReference>
<evidence type="ECO:0000256" key="4">
    <source>
        <dbReference type="ARBA" id="ARBA00022782"/>
    </source>
</evidence>
<dbReference type="Gene3D" id="1.10.30.10">
    <property type="entry name" value="High mobility group box domain"/>
    <property type="match status" value="1"/>
</dbReference>
<keyword evidence="6" id="KW-0726">Sexual differentiation</keyword>
<feature type="compositionally biased region" description="Acidic residues" evidence="13">
    <location>
        <begin position="32"/>
        <end position="42"/>
    </location>
</feature>
<keyword evidence="8" id="KW-0010">Activator</keyword>
<keyword evidence="12" id="KW-0539">Nucleus</keyword>
<dbReference type="GO" id="GO:0001228">
    <property type="term" value="F:DNA-binding transcription activator activity, RNA polymerase II-specific"/>
    <property type="evidence" value="ECO:0007669"/>
    <property type="project" value="TreeGrafter"/>
</dbReference>
<dbReference type="GO" id="GO:0007548">
    <property type="term" value="P:sex differentiation"/>
    <property type="evidence" value="ECO:0007669"/>
    <property type="project" value="UniProtKB-KW"/>
</dbReference>
<feature type="domain" description="HMG box" evidence="14">
    <location>
        <begin position="82"/>
        <end position="149"/>
    </location>
</feature>
<dbReference type="InterPro" id="IPR009071">
    <property type="entry name" value="HMG_box_dom"/>
</dbReference>
<evidence type="ECO:0000256" key="1">
    <source>
        <dbReference type="ARBA" id="ARBA00004324"/>
    </source>
</evidence>
<dbReference type="Proteomes" id="UP000492821">
    <property type="component" value="Unassembled WGS sequence"/>
</dbReference>
<dbReference type="PANTHER" id="PTHR10270:SF161">
    <property type="entry name" value="SEX-DETERMINING REGION Y PROTEIN"/>
    <property type="match status" value="1"/>
</dbReference>
<reference evidence="15" key="1">
    <citation type="journal article" date="2013" name="Genetics">
        <title>The draft genome and transcriptome of Panagrellus redivivus are shaped by the harsh demands of a free-living lifestyle.</title>
        <authorList>
            <person name="Srinivasan J."/>
            <person name="Dillman A.R."/>
            <person name="Macchietto M.G."/>
            <person name="Heikkinen L."/>
            <person name="Lakso M."/>
            <person name="Fracchia K.M."/>
            <person name="Antoshechkin I."/>
            <person name="Mortazavi A."/>
            <person name="Wong G."/>
            <person name="Sternberg P.W."/>
        </authorList>
    </citation>
    <scope>NUCLEOTIDE SEQUENCE [LARGE SCALE GENOMIC DNA]</scope>
    <source>
        <strain evidence="15">MT8872</strain>
    </source>
</reference>
<dbReference type="SUPFAM" id="SSF47095">
    <property type="entry name" value="HMG-box"/>
    <property type="match status" value="1"/>
</dbReference>
<feature type="region of interest" description="Disordered" evidence="13">
    <location>
        <begin position="1"/>
        <end position="53"/>
    </location>
</feature>
<name>A0A7E4UWI0_PANRE</name>
<accession>A0A7E4UWI0</accession>
<organism evidence="15 16">
    <name type="scientific">Panagrellus redivivus</name>
    <name type="common">Microworm</name>
    <dbReference type="NCBI Taxonomy" id="6233"/>
    <lineage>
        <taxon>Eukaryota</taxon>
        <taxon>Metazoa</taxon>
        <taxon>Ecdysozoa</taxon>
        <taxon>Nematoda</taxon>
        <taxon>Chromadorea</taxon>
        <taxon>Rhabditida</taxon>
        <taxon>Tylenchina</taxon>
        <taxon>Panagrolaimomorpha</taxon>
        <taxon>Panagrolaimoidea</taxon>
        <taxon>Panagrolaimidae</taxon>
        <taxon>Panagrellus</taxon>
    </lineage>
</organism>
<evidence type="ECO:0000256" key="9">
    <source>
        <dbReference type="ARBA" id="ARBA00023163"/>
    </source>
</evidence>
<comment type="subcellular location">
    <subcellularLocation>
        <location evidence="1">Nucleus speckle</location>
    </subcellularLocation>
</comment>
<dbReference type="GO" id="GO:0030154">
    <property type="term" value="P:cell differentiation"/>
    <property type="evidence" value="ECO:0007669"/>
    <property type="project" value="UniProtKB-KW"/>
</dbReference>
<dbReference type="PROSITE" id="PS50118">
    <property type="entry name" value="HMG_BOX_2"/>
    <property type="match status" value="1"/>
</dbReference>
<keyword evidence="15" id="KW-1185">Reference proteome</keyword>